<evidence type="ECO:0000259" key="4">
    <source>
        <dbReference type="PROSITE" id="PS51253"/>
    </source>
</evidence>
<feature type="domain" description="HTH CENPB-type" evidence="4">
    <location>
        <begin position="81"/>
        <end position="158"/>
    </location>
</feature>
<name>A0ABM2A0X5_AEDAL</name>
<keyword evidence="3" id="KW-0539">Nucleus</keyword>
<reference evidence="6" key="1">
    <citation type="journal article" date="2015" name="Proc. Natl. Acad. Sci. U.S.A.">
        <title>Genome sequence of the Asian Tiger mosquito, Aedes albopictus, reveals insights into its biology, genetics, and evolution.</title>
        <authorList>
            <person name="Chen X.G."/>
            <person name="Jiang X."/>
            <person name="Gu J."/>
            <person name="Xu M."/>
            <person name="Wu Y."/>
            <person name="Deng Y."/>
            <person name="Zhang C."/>
            <person name="Bonizzoni M."/>
            <person name="Dermauw W."/>
            <person name="Vontas J."/>
            <person name="Armbruster P."/>
            <person name="Huang X."/>
            <person name="Yang Y."/>
            <person name="Zhang H."/>
            <person name="He W."/>
            <person name="Peng H."/>
            <person name="Liu Y."/>
            <person name="Wu K."/>
            <person name="Chen J."/>
            <person name="Lirakis M."/>
            <person name="Topalis P."/>
            <person name="Van Leeuwen T."/>
            <person name="Hall A.B."/>
            <person name="Jiang X."/>
            <person name="Thorpe C."/>
            <person name="Mueller R.L."/>
            <person name="Sun C."/>
            <person name="Waterhouse R.M."/>
            <person name="Yan G."/>
            <person name="Tu Z.J."/>
            <person name="Fang X."/>
            <person name="James A.A."/>
        </authorList>
    </citation>
    <scope>NUCLEOTIDE SEQUENCE [LARGE SCALE GENOMIC DNA]</scope>
    <source>
        <strain evidence="6">Foshan</strain>
    </source>
</reference>
<evidence type="ECO:0000313" key="5">
    <source>
        <dbReference type="EnsemblMetazoa" id="AALFPA23_023403.P34829"/>
    </source>
</evidence>
<dbReference type="InterPro" id="IPR009057">
    <property type="entry name" value="Homeodomain-like_sf"/>
</dbReference>
<evidence type="ECO:0000256" key="1">
    <source>
        <dbReference type="ARBA" id="ARBA00004123"/>
    </source>
</evidence>
<dbReference type="SMART" id="SM00674">
    <property type="entry name" value="CENPB"/>
    <property type="match status" value="1"/>
</dbReference>
<protein>
    <recommendedName>
        <fullName evidence="4">HTH CENPB-type domain-containing protein</fullName>
    </recommendedName>
</protein>
<dbReference type="PANTHER" id="PTHR19303">
    <property type="entry name" value="TRANSPOSON"/>
    <property type="match status" value="1"/>
</dbReference>
<keyword evidence="2" id="KW-0238">DNA-binding</keyword>
<evidence type="ECO:0000256" key="2">
    <source>
        <dbReference type="ARBA" id="ARBA00023125"/>
    </source>
</evidence>
<dbReference type="RefSeq" id="XP_062710958.1">
    <property type="nucleotide sequence ID" value="XM_062854974.1"/>
</dbReference>
<dbReference type="InterPro" id="IPR050863">
    <property type="entry name" value="CenT-Element_Derived"/>
</dbReference>
<dbReference type="InterPro" id="IPR004875">
    <property type="entry name" value="DDE_SF_endonuclease_dom"/>
</dbReference>
<organism evidence="5 6">
    <name type="scientific">Aedes albopictus</name>
    <name type="common">Asian tiger mosquito</name>
    <name type="synonym">Stegomyia albopicta</name>
    <dbReference type="NCBI Taxonomy" id="7160"/>
    <lineage>
        <taxon>Eukaryota</taxon>
        <taxon>Metazoa</taxon>
        <taxon>Ecdysozoa</taxon>
        <taxon>Arthropoda</taxon>
        <taxon>Hexapoda</taxon>
        <taxon>Insecta</taxon>
        <taxon>Pterygota</taxon>
        <taxon>Neoptera</taxon>
        <taxon>Endopterygota</taxon>
        <taxon>Diptera</taxon>
        <taxon>Nematocera</taxon>
        <taxon>Culicoidea</taxon>
        <taxon>Culicidae</taxon>
        <taxon>Culicinae</taxon>
        <taxon>Aedini</taxon>
        <taxon>Aedes</taxon>
        <taxon>Stegomyia</taxon>
    </lineage>
</organism>
<dbReference type="Pfam" id="PF03221">
    <property type="entry name" value="HTH_Tnp_Tc5"/>
    <property type="match status" value="1"/>
</dbReference>
<evidence type="ECO:0000256" key="3">
    <source>
        <dbReference type="ARBA" id="ARBA00023242"/>
    </source>
</evidence>
<reference evidence="5" key="2">
    <citation type="submission" date="2025-05" db="UniProtKB">
        <authorList>
            <consortium name="EnsemblMetazoa"/>
        </authorList>
    </citation>
    <scope>IDENTIFICATION</scope>
    <source>
        <strain evidence="5">Foshan</strain>
    </source>
</reference>
<accession>A0ABM2A0X5</accession>
<dbReference type="EnsemblMetazoa" id="AALFPA23_023403.R34829">
    <property type="protein sequence ID" value="AALFPA23_023403.P34829"/>
    <property type="gene ID" value="AALFPA23_023403"/>
</dbReference>
<comment type="subcellular location">
    <subcellularLocation>
        <location evidence="1">Nucleus</location>
    </subcellularLocation>
</comment>
<dbReference type="Pfam" id="PF04218">
    <property type="entry name" value="CENP-B_N"/>
    <property type="match status" value="1"/>
</dbReference>
<sequence length="359" mass="40747">MSHCGEGMDSPAEGKSLKRKHVTLTLAQKLDVIREAESSELSHEQIAKKYGIGSSSVGRFLKHKEAIKSKIETYREYGVEERRTLKVQSFPLLEQALFVWILQQRNANVIVSAEVLKAKAQQLLVNFQQHGCYEGCHFLASNGWARRFRHRFGLRTVVTAGEKASADLEAYTSFKPVLMKKILDMGLNPSQLFNADESAIFIKLIASRTVVLWDEKAAAGRKLNRIRYTFMPCSNMDGTLKLKLMFIGTSENPRDLPRNKEALPVSYYNAKKAWMTRILFKKWFDDEFVPAVRKFSEENGLEPKALLVLDNCSAHHIGCDLRSDDGLIEVIYLPPNVTSECQPMDQAVINAIKTRYKKS</sequence>
<evidence type="ECO:0000313" key="6">
    <source>
        <dbReference type="Proteomes" id="UP000069940"/>
    </source>
</evidence>
<dbReference type="SUPFAM" id="SSF46689">
    <property type="entry name" value="Homeodomain-like"/>
    <property type="match status" value="2"/>
</dbReference>
<dbReference type="Pfam" id="PF03184">
    <property type="entry name" value="DDE_1"/>
    <property type="match status" value="1"/>
</dbReference>
<dbReference type="Gene3D" id="1.10.10.60">
    <property type="entry name" value="Homeodomain-like"/>
    <property type="match status" value="2"/>
</dbReference>
<dbReference type="InterPro" id="IPR007889">
    <property type="entry name" value="HTH_Psq"/>
</dbReference>
<dbReference type="Proteomes" id="UP000069940">
    <property type="component" value="Unassembled WGS sequence"/>
</dbReference>
<dbReference type="PROSITE" id="PS51253">
    <property type="entry name" value="HTH_CENPB"/>
    <property type="match status" value="1"/>
</dbReference>
<keyword evidence="6" id="KW-1185">Reference proteome</keyword>
<dbReference type="GeneID" id="109402256"/>
<dbReference type="PANTHER" id="PTHR19303:SF73">
    <property type="entry name" value="PROTEIN PDC2"/>
    <property type="match status" value="1"/>
</dbReference>
<proteinExistence type="predicted"/>
<dbReference type="InterPro" id="IPR006600">
    <property type="entry name" value="HTH_CenpB_DNA-bd_dom"/>
</dbReference>